<dbReference type="RefSeq" id="WP_013444605.1">
    <property type="nucleotide sequence ID" value="NC_014734.1"/>
</dbReference>
<feature type="domain" description="Thioredoxin" evidence="2">
    <location>
        <begin position="335"/>
        <end position="475"/>
    </location>
</feature>
<accession>E4T3E2</accession>
<dbReference type="AlphaFoldDB" id="E4T3E2"/>
<dbReference type="InterPro" id="IPR013766">
    <property type="entry name" value="Thioredoxin_domain"/>
</dbReference>
<gene>
    <name evidence="3" type="ordered locus">Palpr_1088</name>
</gene>
<dbReference type="PROSITE" id="PS51352">
    <property type="entry name" value="THIOREDOXIN_2"/>
    <property type="match status" value="1"/>
</dbReference>
<dbReference type="HOGENOM" id="CLU_574711_0_0_10"/>
<dbReference type="Gene3D" id="3.40.30.10">
    <property type="entry name" value="Glutaredoxin"/>
    <property type="match status" value="1"/>
</dbReference>
<dbReference type="EMBL" id="CP002345">
    <property type="protein sequence ID" value="ADQ79236.1"/>
    <property type="molecule type" value="Genomic_DNA"/>
</dbReference>
<dbReference type="Pfam" id="PF13905">
    <property type="entry name" value="Thioredoxin_8"/>
    <property type="match status" value="1"/>
</dbReference>
<feature type="signal peptide" evidence="1">
    <location>
        <begin position="1"/>
        <end position="19"/>
    </location>
</feature>
<organism evidence="3 4">
    <name type="scientific">Paludibacter propionicigenes (strain DSM 17365 / JCM 13257 / WB4)</name>
    <dbReference type="NCBI Taxonomy" id="694427"/>
    <lineage>
        <taxon>Bacteria</taxon>
        <taxon>Pseudomonadati</taxon>
        <taxon>Bacteroidota</taxon>
        <taxon>Bacteroidia</taxon>
        <taxon>Bacteroidales</taxon>
        <taxon>Paludibacteraceae</taxon>
        <taxon>Paludibacter</taxon>
    </lineage>
</organism>
<keyword evidence="4" id="KW-1185">Reference proteome</keyword>
<proteinExistence type="predicted"/>
<dbReference type="InterPro" id="IPR012336">
    <property type="entry name" value="Thioredoxin-like_fold"/>
</dbReference>
<reference key="1">
    <citation type="submission" date="2010-11" db="EMBL/GenBank/DDBJ databases">
        <title>The complete genome of Paludibacter propionicigenes DSM 17365.</title>
        <authorList>
            <consortium name="US DOE Joint Genome Institute (JGI-PGF)"/>
            <person name="Lucas S."/>
            <person name="Copeland A."/>
            <person name="Lapidus A."/>
            <person name="Bruce D."/>
            <person name="Goodwin L."/>
            <person name="Pitluck S."/>
            <person name="Kyrpides N."/>
            <person name="Mavromatis K."/>
            <person name="Ivanova N."/>
            <person name="Munk A.C."/>
            <person name="Brettin T."/>
            <person name="Detter J.C."/>
            <person name="Han C."/>
            <person name="Tapia R."/>
            <person name="Land M."/>
            <person name="Hauser L."/>
            <person name="Markowitz V."/>
            <person name="Cheng J.-F."/>
            <person name="Hugenholtz P."/>
            <person name="Woyke T."/>
            <person name="Wu D."/>
            <person name="Gronow S."/>
            <person name="Wellnitz S."/>
            <person name="Brambilla E."/>
            <person name="Klenk H.-P."/>
            <person name="Eisen J.A."/>
        </authorList>
    </citation>
    <scope>NUCLEOTIDE SEQUENCE</scope>
    <source>
        <strain>WB4</strain>
    </source>
</reference>
<evidence type="ECO:0000313" key="4">
    <source>
        <dbReference type="Proteomes" id="UP000008718"/>
    </source>
</evidence>
<dbReference type="Proteomes" id="UP000008718">
    <property type="component" value="Chromosome"/>
</dbReference>
<dbReference type="STRING" id="694427.Palpr_1088"/>
<protein>
    <submittedName>
        <fullName evidence="3">Alkyl hydroperoxide reductase/ Thiol specific antioxidant/ Mal allergen</fullName>
    </submittedName>
</protein>
<keyword evidence="1" id="KW-0732">Signal</keyword>
<evidence type="ECO:0000256" key="1">
    <source>
        <dbReference type="SAM" id="SignalP"/>
    </source>
</evidence>
<feature type="chain" id="PRO_5003186826" evidence="1">
    <location>
        <begin position="20"/>
        <end position="475"/>
    </location>
</feature>
<dbReference type="SUPFAM" id="SSF52833">
    <property type="entry name" value="Thioredoxin-like"/>
    <property type="match status" value="1"/>
</dbReference>
<dbReference type="KEGG" id="ppn:Palpr_1088"/>
<sequence>MKFKILVISLLAVVFQLNAQTRDITITVHIRGVWNSKISLLALSGPNAGKPIAELSPVKSNESAIVTVAKDQLPGEFVIRFDYKDKETSTPYPSEKHIFAYSQNLELFVNPPFCNNMDSTWFQKGEIENTVYADFSKENFKQKEKLGVLQNFLMSYDDTHSTLYRTGITEYEKRRTNYNRWIEKQIAQHKKTFVSKAFKFQYVPAMEWEDSLVDRVNGMIAHYFDGIDFKDTLILKTSDMIQWMNKYVNIYGAMSTTPALRDSLLSVAATIAIDKARVGGNPFVYGWMVDYFYNGFEANNIPVGIKALQPYLDDPSCYTNKKQQIEKRLNGIKKLVVGSPAPDFNIINDAGTNTQFSTYSTTCRYKLVLFWSAGCDHCKELIKNLYPWYQQISNKKAVEIFALGIDDTEADIKLWDKVHTLLKGWKHMLLKGGINSKVANAYFILSTPVMVLVDAQTNKIVALPESVEQLETAMK</sequence>
<evidence type="ECO:0000259" key="2">
    <source>
        <dbReference type="PROSITE" id="PS51352"/>
    </source>
</evidence>
<reference evidence="3 4" key="2">
    <citation type="journal article" date="2011" name="Stand. Genomic Sci.">
        <title>Complete genome sequence of Paludibacter propionicigenes type strain (WB4).</title>
        <authorList>
            <person name="Gronow S."/>
            <person name="Munk C."/>
            <person name="Lapidus A."/>
            <person name="Nolan M."/>
            <person name="Lucas S."/>
            <person name="Hammon N."/>
            <person name="Deshpande S."/>
            <person name="Cheng J.F."/>
            <person name="Tapia R."/>
            <person name="Han C."/>
            <person name="Goodwin L."/>
            <person name="Pitluck S."/>
            <person name="Liolios K."/>
            <person name="Ivanova N."/>
            <person name="Mavromatis K."/>
            <person name="Mikhailova N."/>
            <person name="Pati A."/>
            <person name="Chen A."/>
            <person name="Palaniappan K."/>
            <person name="Land M."/>
            <person name="Hauser L."/>
            <person name="Chang Y.J."/>
            <person name="Jeffries C.D."/>
            <person name="Brambilla E."/>
            <person name="Rohde M."/>
            <person name="Goker M."/>
            <person name="Detter J.C."/>
            <person name="Woyke T."/>
            <person name="Bristow J."/>
            <person name="Eisen J.A."/>
            <person name="Markowitz V."/>
            <person name="Hugenholtz P."/>
            <person name="Kyrpides N.C."/>
            <person name="Klenk H.P."/>
        </authorList>
    </citation>
    <scope>NUCLEOTIDE SEQUENCE [LARGE SCALE GENOMIC DNA]</scope>
    <source>
        <strain evidence="4">DSM 17365 / JCM 13257 / WB4</strain>
    </source>
</reference>
<dbReference type="InterPro" id="IPR036249">
    <property type="entry name" value="Thioredoxin-like_sf"/>
</dbReference>
<dbReference type="eggNOG" id="COG0526">
    <property type="taxonomic scope" value="Bacteria"/>
</dbReference>
<name>E4T3E2_PALPW</name>
<evidence type="ECO:0000313" key="3">
    <source>
        <dbReference type="EMBL" id="ADQ79236.1"/>
    </source>
</evidence>